<dbReference type="Proteomes" id="UP001229346">
    <property type="component" value="Unassembled WGS sequence"/>
</dbReference>
<gene>
    <name evidence="2" type="ORF">J2T15_001461</name>
</gene>
<name>A0ABT9TXF1_PAEHA</name>
<sequence length="361" mass="38521">MKKTMPFRRKLASAALIAVLTLGAAIPVFAHDGWSQTNTPIVAPGQVSYVELMLGNHSNEHKSYRIAGQWSPDTTKVFVTTPAGVKSDITGTRFYTGESATETEPAANNYFVASFKSNVPGAYVVSVEGDSIFKHGDASSRTLRSAKSFVAVGDIPVAERVKALRGFTKQVSTDRAELVPQFNPASVTPSELVSVQLLLKGRPLADASVDLIRRSNSEAQQLKTDASGIVTFTTGAADYYLMRAKPATTESKEGEYASTNYEATMTFTVQNRSPKLPGTAASAVPHLYVNGISVEAAAVNAVTVKKGTAMVDASFIRQYVNTSFTGKGSVALRRSAEEAGVIVEYFPAVGDNRAAIAIYTK</sequence>
<comment type="caution">
    <text evidence="2">The sequence shown here is derived from an EMBL/GenBank/DDBJ whole genome shotgun (WGS) entry which is preliminary data.</text>
</comment>
<evidence type="ECO:0000256" key="1">
    <source>
        <dbReference type="SAM" id="SignalP"/>
    </source>
</evidence>
<accession>A0ABT9TXF1</accession>
<dbReference type="RefSeq" id="WP_307202523.1">
    <property type="nucleotide sequence ID" value="NZ_JAUSSU010000003.1"/>
</dbReference>
<evidence type="ECO:0000313" key="3">
    <source>
        <dbReference type="Proteomes" id="UP001229346"/>
    </source>
</evidence>
<protein>
    <submittedName>
        <fullName evidence="2">GH25 family protein</fullName>
    </submittedName>
</protein>
<dbReference type="Pfam" id="PF10670">
    <property type="entry name" value="DUF4198"/>
    <property type="match status" value="1"/>
</dbReference>
<keyword evidence="1" id="KW-0732">Signal</keyword>
<keyword evidence="3" id="KW-1185">Reference proteome</keyword>
<organism evidence="2 3">
    <name type="scientific">Paenibacillus harenae</name>
    <dbReference type="NCBI Taxonomy" id="306543"/>
    <lineage>
        <taxon>Bacteria</taxon>
        <taxon>Bacillati</taxon>
        <taxon>Bacillota</taxon>
        <taxon>Bacilli</taxon>
        <taxon>Bacillales</taxon>
        <taxon>Paenibacillaceae</taxon>
        <taxon>Paenibacillus</taxon>
    </lineage>
</organism>
<dbReference type="InterPro" id="IPR019613">
    <property type="entry name" value="DUF4198"/>
</dbReference>
<feature type="chain" id="PRO_5047335745" evidence="1">
    <location>
        <begin position="31"/>
        <end position="361"/>
    </location>
</feature>
<feature type="signal peptide" evidence="1">
    <location>
        <begin position="1"/>
        <end position="30"/>
    </location>
</feature>
<evidence type="ECO:0000313" key="2">
    <source>
        <dbReference type="EMBL" id="MDQ0112026.1"/>
    </source>
</evidence>
<reference evidence="2 3" key="1">
    <citation type="submission" date="2023-07" db="EMBL/GenBank/DDBJ databases">
        <title>Sorghum-associated microbial communities from plants grown in Nebraska, USA.</title>
        <authorList>
            <person name="Schachtman D."/>
        </authorList>
    </citation>
    <scope>NUCLEOTIDE SEQUENCE [LARGE SCALE GENOMIC DNA]</scope>
    <source>
        <strain evidence="2 3">CC482</strain>
    </source>
</reference>
<proteinExistence type="predicted"/>
<dbReference type="EMBL" id="JAUSSU010000003">
    <property type="protein sequence ID" value="MDQ0112026.1"/>
    <property type="molecule type" value="Genomic_DNA"/>
</dbReference>